<dbReference type="InterPro" id="IPR029051">
    <property type="entry name" value="DUF4352"/>
</dbReference>
<dbReference type="Gene3D" id="2.60.40.1240">
    <property type="match status" value="1"/>
</dbReference>
<gene>
    <name evidence="4" type="ORF">KEG57_46150</name>
</gene>
<evidence type="ECO:0000259" key="3">
    <source>
        <dbReference type="Pfam" id="PF11611"/>
    </source>
</evidence>
<protein>
    <submittedName>
        <fullName evidence="4">DUF4352 domain-containing protein</fullName>
    </submittedName>
</protein>
<evidence type="ECO:0000256" key="2">
    <source>
        <dbReference type="SAM" id="SignalP"/>
    </source>
</evidence>
<dbReference type="PANTHER" id="PTHR33227">
    <property type="entry name" value="STIGMA-SPECIFIC STIG1-LIKE PROTEIN 3"/>
    <property type="match status" value="1"/>
</dbReference>
<feature type="chain" id="PRO_5040823670" evidence="2">
    <location>
        <begin position="24"/>
        <end position="264"/>
    </location>
</feature>
<keyword evidence="5" id="KW-1185">Reference proteome</keyword>
<dbReference type="Pfam" id="PF11611">
    <property type="entry name" value="DUF4352"/>
    <property type="match status" value="1"/>
</dbReference>
<evidence type="ECO:0000256" key="1">
    <source>
        <dbReference type="ARBA" id="ARBA00022729"/>
    </source>
</evidence>
<feature type="domain" description="DUF4352" evidence="3">
    <location>
        <begin position="45"/>
        <end position="130"/>
    </location>
</feature>
<dbReference type="InterPro" id="IPR029050">
    <property type="entry name" value="Immunoprotect_excell_Ig-like"/>
</dbReference>
<dbReference type="PROSITE" id="PS51257">
    <property type="entry name" value="PROKAR_LIPOPROTEIN"/>
    <property type="match status" value="1"/>
</dbReference>
<reference evidence="4 5" key="1">
    <citation type="submission" date="2021-04" db="EMBL/GenBank/DDBJ databases">
        <title>Genome analysis of Polyangium sp.</title>
        <authorList>
            <person name="Li Y."/>
            <person name="Wang J."/>
        </authorList>
    </citation>
    <scope>NUCLEOTIDE SEQUENCE [LARGE SCALE GENOMIC DNA]</scope>
    <source>
        <strain evidence="4 5">SDU14</strain>
    </source>
</reference>
<accession>A0A9X4AXH5</accession>
<feature type="signal peptide" evidence="2">
    <location>
        <begin position="1"/>
        <end position="23"/>
    </location>
</feature>
<name>A0A9X4AXH5_9BACT</name>
<sequence length="264" mass="27042">MVTMKHVCAGLACLSLLSVFACSGGDLVLDPISSTRRTMVGGVPARSGDAYIVVDLNLQNNTSQKLLLVPPLFSVQTSDGLEFMGDPLTEVHPGGCKSSTSLAPGGTTRCSVVFSAPAKATTQLIAYTTEDSDDRYEASLKTSACSICDGECRDLSSSSNHCGACGVAVGAGECVDGKAVCKSNADTCGGQTCVDLRTSKEHCGECGNTVPPNASCIAGQVKCAVGFTDCNGVCADLTSDPSHCGQCGHQCPGQDPSCYNLQCN</sequence>
<dbReference type="EMBL" id="JAGTJJ010000061">
    <property type="protein sequence ID" value="MDC3987936.1"/>
    <property type="molecule type" value="Genomic_DNA"/>
</dbReference>
<proteinExistence type="predicted"/>
<evidence type="ECO:0000313" key="4">
    <source>
        <dbReference type="EMBL" id="MDC3987936.1"/>
    </source>
</evidence>
<evidence type="ECO:0000313" key="5">
    <source>
        <dbReference type="Proteomes" id="UP001151081"/>
    </source>
</evidence>
<dbReference type="AlphaFoldDB" id="A0A9X4AXH5"/>
<comment type="caution">
    <text evidence="4">The sequence shown here is derived from an EMBL/GenBank/DDBJ whole genome shotgun (WGS) entry which is preliminary data.</text>
</comment>
<keyword evidence="1 2" id="KW-0732">Signal</keyword>
<organism evidence="4 5">
    <name type="scientific">Polyangium jinanense</name>
    <dbReference type="NCBI Taxonomy" id="2829994"/>
    <lineage>
        <taxon>Bacteria</taxon>
        <taxon>Pseudomonadati</taxon>
        <taxon>Myxococcota</taxon>
        <taxon>Polyangia</taxon>
        <taxon>Polyangiales</taxon>
        <taxon>Polyangiaceae</taxon>
        <taxon>Polyangium</taxon>
    </lineage>
</organism>
<dbReference type="Proteomes" id="UP001151081">
    <property type="component" value="Unassembled WGS sequence"/>
</dbReference>
<dbReference type="InterPro" id="IPR006969">
    <property type="entry name" value="Stig-like"/>
</dbReference>
<dbReference type="PANTHER" id="PTHR33227:SF48">
    <property type="entry name" value="STIGMA-SPECIFIC STIG1-LIKE PROTEIN 4"/>
    <property type="match status" value="1"/>
</dbReference>
<dbReference type="RefSeq" id="WP_272427561.1">
    <property type="nucleotide sequence ID" value="NZ_JAGTJJ010000061.1"/>
</dbReference>